<dbReference type="EMBL" id="CM000133">
    <property type="protein sequence ID" value="EAZ07714.1"/>
    <property type="molecule type" value="Genomic_DNA"/>
</dbReference>
<dbReference type="SMART" id="SM00184">
    <property type="entry name" value="RING"/>
    <property type="match status" value="1"/>
</dbReference>
<feature type="compositionally biased region" description="Low complexity" evidence="5">
    <location>
        <begin position="208"/>
        <end position="217"/>
    </location>
</feature>
<feature type="region of interest" description="Disordered" evidence="5">
    <location>
        <begin position="208"/>
        <end position="228"/>
    </location>
</feature>
<dbReference type="GO" id="GO:0006511">
    <property type="term" value="P:ubiquitin-dependent protein catabolic process"/>
    <property type="evidence" value="ECO:0007669"/>
    <property type="project" value="TreeGrafter"/>
</dbReference>
<evidence type="ECO:0000259" key="6">
    <source>
        <dbReference type="PROSITE" id="PS50089"/>
    </source>
</evidence>
<proteinExistence type="predicted"/>
<keyword evidence="1" id="KW-0479">Metal-binding</keyword>
<gene>
    <name evidence="7" type="ORF">OsI_29971</name>
</gene>
<name>A2YXA3_ORYSI</name>
<dbReference type="InterPro" id="IPR017907">
    <property type="entry name" value="Znf_RING_CS"/>
</dbReference>
<dbReference type="PANTHER" id="PTHR47094">
    <property type="entry name" value="ELFLESS, ISOFORM B"/>
    <property type="match status" value="1"/>
</dbReference>
<feature type="region of interest" description="Disordered" evidence="5">
    <location>
        <begin position="41"/>
        <end position="189"/>
    </location>
</feature>
<dbReference type="PROSITE" id="PS50089">
    <property type="entry name" value="ZF_RING_2"/>
    <property type="match status" value="1"/>
</dbReference>
<dbReference type="SUPFAM" id="SSF57850">
    <property type="entry name" value="RING/U-box"/>
    <property type="match status" value="1"/>
</dbReference>
<dbReference type="InterPro" id="IPR049627">
    <property type="entry name" value="SLX8"/>
</dbReference>
<feature type="compositionally biased region" description="Low complexity" evidence="5">
    <location>
        <begin position="125"/>
        <end position="145"/>
    </location>
</feature>
<evidence type="ECO:0000256" key="3">
    <source>
        <dbReference type="ARBA" id="ARBA00022833"/>
    </source>
</evidence>
<feature type="region of interest" description="Disordered" evidence="5">
    <location>
        <begin position="1"/>
        <end position="24"/>
    </location>
</feature>
<evidence type="ECO:0000256" key="4">
    <source>
        <dbReference type="PROSITE-ProRule" id="PRU00175"/>
    </source>
</evidence>
<feature type="compositionally biased region" description="Pro residues" evidence="5">
    <location>
        <begin position="82"/>
        <end position="91"/>
    </location>
</feature>
<dbReference type="Gramene" id="BGIOSGA026620-TA">
    <property type="protein sequence ID" value="BGIOSGA026620-PA"/>
    <property type="gene ID" value="BGIOSGA026620"/>
</dbReference>
<dbReference type="GO" id="GO:0061630">
    <property type="term" value="F:ubiquitin protein ligase activity"/>
    <property type="evidence" value="ECO:0007669"/>
    <property type="project" value="InterPro"/>
</dbReference>
<sequence length="449" mass="47114">MAQQQKKNAHVPKFGNWDNGGNVPYTVYFENARKGKVAAAGKMFNPNDPVDNPEAFSSSIAAPSPSRAPPPPPSHHERAPSDAPPPPPPAPYAGGSPYHRHAAGGGETPPARRGGGRTSGGGGSSYSVEHSPSPSPLHPYSDSGSGSYGGGLVANSRAKGGGGGAPRGNETPTRGSAVPRFGDWDSNPASADGYTHIFNKVREEKQTGQAAGKPAAGLGKGGAAAAGHGNAAKRYHDDDFASTVIPNIIRIMSTASTARSRKRAHDGSRQKVDVINLETTAPVVNTGSQHEALILRGTRTSPIDVEALDDKRRSRKIMRRSVAVVDPEKDTGPGGYGVAGAIFSRGRNFQGAVHVICLSPDREEGTSKPKNVAQTSTTHAKVAPKEPTFTCPVCLNKLDKPSTTNCGHIFCEKCIQACLKAQKKCPTCRKSLGIKSFHRVYLPTPADYD</sequence>
<feature type="compositionally biased region" description="Low complexity" evidence="5">
    <location>
        <begin position="53"/>
        <end position="65"/>
    </location>
</feature>
<keyword evidence="2 4" id="KW-0863">Zinc-finger</keyword>
<evidence type="ECO:0000256" key="2">
    <source>
        <dbReference type="ARBA" id="ARBA00022771"/>
    </source>
</evidence>
<dbReference type="GO" id="GO:0140082">
    <property type="term" value="F:SUMO-ubiquitin ligase activity"/>
    <property type="evidence" value="ECO:0007669"/>
    <property type="project" value="TreeGrafter"/>
</dbReference>
<accession>A2YXA3</accession>
<dbReference type="HOGENOM" id="CLU_049391_0_0_1"/>
<organism evidence="7 8">
    <name type="scientific">Oryza sativa subsp. indica</name>
    <name type="common">Rice</name>
    <dbReference type="NCBI Taxonomy" id="39946"/>
    <lineage>
        <taxon>Eukaryota</taxon>
        <taxon>Viridiplantae</taxon>
        <taxon>Streptophyta</taxon>
        <taxon>Embryophyta</taxon>
        <taxon>Tracheophyta</taxon>
        <taxon>Spermatophyta</taxon>
        <taxon>Magnoliopsida</taxon>
        <taxon>Liliopsida</taxon>
        <taxon>Poales</taxon>
        <taxon>Poaceae</taxon>
        <taxon>BOP clade</taxon>
        <taxon>Oryzoideae</taxon>
        <taxon>Oryzeae</taxon>
        <taxon>Oryzinae</taxon>
        <taxon>Oryza</taxon>
        <taxon>Oryza sativa</taxon>
    </lineage>
</organism>
<dbReference type="GO" id="GO:0032183">
    <property type="term" value="F:SUMO binding"/>
    <property type="evidence" value="ECO:0007669"/>
    <property type="project" value="TreeGrafter"/>
</dbReference>
<reference evidence="7 8" key="1">
    <citation type="journal article" date="2005" name="PLoS Biol.">
        <title>The genomes of Oryza sativa: a history of duplications.</title>
        <authorList>
            <person name="Yu J."/>
            <person name="Wang J."/>
            <person name="Lin W."/>
            <person name="Li S."/>
            <person name="Li H."/>
            <person name="Zhou J."/>
            <person name="Ni P."/>
            <person name="Dong W."/>
            <person name="Hu S."/>
            <person name="Zeng C."/>
            <person name="Zhang J."/>
            <person name="Zhang Y."/>
            <person name="Li R."/>
            <person name="Xu Z."/>
            <person name="Li S."/>
            <person name="Li X."/>
            <person name="Zheng H."/>
            <person name="Cong L."/>
            <person name="Lin L."/>
            <person name="Yin J."/>
            <person name="Geng J."/>
            <person name="Li G."/>
            <person name="Shi J."/>
            <person name="Liu J."/>
            <person name="Lv H."/>
            <person name="Li J."/>
            <person name="Wang J."/>
            <person name="Deng Y."/>
            <person name="Ran L."/>
            <person name="Shi X."/>
            <person name="Wang X."/>
            <person name="Wu Q."/>
            <person name="Li C."/>
            <person name="Ren X."/>
            <person name="Wang J."/>
            <person name="Wang X."/>
            <person name="Li D."/>
            <person name="Liu D."/>
            <person name="Zhang X."/>
            <person name="Ji Z."/>
            <person name="Zhao W."/>
            <person name="Sun Y."/>
            <person name="Zhang Z."/>
            <person name="Bao J."/>
            <person name="Han Y."/>
            <person name="Dong L."/>
            <person name="Ji J."/>
            <person name="Chen P."/>
            <person name="Wu S."/>
            <person name="Liu J."/>
            <person name="Xiao Y."/>
            <person name="Bu D."/>
            <person name="Tan J."/>
            <person name="Yang L."/>
            <person name="Ye C."/>
            <person name="Zhang J."/>
            <person name="Xu J."/>
            <person name="Zhou Y."/>
            <person name="Yu Y."/>
            <person name="Zhang B."/>
            <person name="Zhuang S."/>
            <person name="Wei H."/>
            <person name="Liu B."/>
            <person name="Lei M."/>
            <person name="Yu H."/>
            <person name="Li Y."/>
            <person name="Xu H."/>
            <person name="Wei S."/>
            <person name="He X."/>
            <person name="Fang L."/>
            <person name="Zhang Z."/>
            <person name="Zhang Y."/>
            <person name="Huang X."/>
            <person name="Su Z."/>
            <person name="Tong W."/>
            <person name="Li J."/>
            <person name="Tong Z."/>
            <person name="Li S."/>
            <person name="Ye J."/>
            <person name="Wang L."/>
            <person name="Fang L."/>
            <person name="Lei T."/>
            <person name="Chen C."/>
            <person name="Chen H."/>
            <person name="Xu Z."/>
            <person name="Li H."/>
            <person name="Huang H."/>
            <person name="Zhang F."/>
            <person name="Xu H."/>
            <person name="Li N."/>
            <person name="Zhao C."/>
            <person name="Li S."/>
            <person name="Dong L."/>
            <person name="Huang Y."/>
            <person name="Li L."/>
            <person name="Xi Y."/>
            <person name="Qi Q."/>
            <person name="Li W."/>
            <person name="Zhang B."/>
            <person name="Hu W."/>
            <person name="Zhang Y."/>
            <person name="Tian X."/>
            <person name="Jiao Y."/>
            <person name="Liang X."/>
            <person name="Jin J."/>
            <person name="Gao L."/>
            <person name="Zheng W."/>
            <person name="Hao B."/>
            <person name="Liu S."/>
            <person name="Wang W."/>
            <person name="Yuan L."/>
            <person name="Cao M."/>
            <person name="McDermott J."/>
            <person name="Samudrala R."/>
            <person name="Wang J."/>
            <person name="Wong G.K."/>
            <person name="Yang H."/>
        </authorList>
    </citation>
    <scope>NUCLEOTIDE SEQUENCE [LARGE SCALE GENOMIC DNA]</scope>
    <source>
        <strain evidence="8">cv. 93-11</strain>
    </source>
</reference>
<dbReference type="OMA" id="PHESGES"/>
<dbReference type="GO" id="GO:0008270">
    <property type="term" value="F:zinc ion binding"/>
    <property type="evidence" value="ECO:0007669"/>
    <property type="project" value="UniProtKB-KW"/>
</dbReference>
<dbReference type="Proteomes" id="UP000007015">
    <property type="component" value="Chromosome 8"/>
</dbReference>
<protein>
    <recommendedName>
        <fullName evidence="6">RING-type domain-containing protein</fullName>
    </recommendedName>
</protein>
<evidence type="ECO:0000256" key="5">
    <source>
        <dbReference type="SAM" id="MobiDB-lite"/>
    </source>
</evidence>
<dbReference type="Pfam" id="PF13923">
    <property type="entry name" value="zf-C3HC4_2"/>
    <property type="match status" value="1"/>
</dbReference>
<keyword evidence="3" id="KW-0862">Zinc</keyword>
<dbReference type="InterPro" id="IPR013083">
    <property type="entry name" value="Znf_RING/FYVE/PHD"/>
</dbReference>
<dbReference type="InterPro" id="IPR008700">
    <property type="entry name" value="TypeIII_avirulence_cleave"/>
</dbReference>
<dbReference type="AlphaFoldDB" id="A2YXA3"/>
<dbReference type="Gene3D" id="3.30.40.10">
    <property type="entry name" value="Zinc/RING finger domain, C3HC4 (zinc finger)"/>
    <property type="match status" value="1"/>
</dbReference>
<dbReference type="PROSITE" id="PS00518">
    <property type="entry name" value="ZF_RING_1"/>
    <property type="match status" value="1"/>
</dbReference>
<evidence type="ECO:0000256" key="1">
    <source>
        <dbReference type="ARBA" id="ARBA00022723"/>
    </source>
</evidence>
<dbReference type="PANTHER" id="PTHR47094:SF5">
    <property type="entry name" value="OS08G0526350 PROTEIN"/>
    <property type="match status" value="1"/>
</dbReference>
<dbReference type="GO" id="GO:0033768">
    <property type="term" value="C:SUMO-targeted ubiquitin ligase complex"/>
    <property type="evidence" value="ECO:0007669"/>
    <property type="project" value="TreeGrafter"/>
</dbReference>
<evidence type="ECO:0000313" key="8">
    <source>
        <dbReference type="Proteomes" id="UP000007015"/>
    </source>
</evidence>
<feature type="domain" description="RING-type" evidence="6">
    <location>
        <begin position="391"/>
        <end position="429"/>
    </location>
</feature>
<dbReference type="Pfam" id="PF05627">
    <property type="entry name" value="AvrRpt-cleavage"/>
    <property type="match status" value="2"/>
</dbReference>
<dbReference type="InterPro" id="IPR001841">
    <property type="entry name" value="Znf_RING"/>
</dbReference>
<keyword evidence="8" id="KW-1185">Reference proteome</keyword>
<evidence type="ECO:0000313" key="7">
    <source>
        <dbReference type="EMBL" id="EAZ07714.1"/>
    </source>
</evidence>